<dbReference type="SUPFAM" id="SSF53383">
    <property type="entry name" value="PLP-dependent transferases"/>
    <property type="match status" value="1"/>
</dbReference>
<dbReference type="Pfam" id="PF01041">
    <property type="entry name" value="DegT_DnrJ_EryC1"/>
    <property type="match status" value="1"/>
</dbReference>
<dbReference type="NCBIfam" id="TIGR04181">
    <property type="entry name" value="NHT_00031"/>
    <property type="match status" value="1"/>
</dbReference>
<reference evidence="2 3" key="1">
    <citation type="submission" date="2020-09" db="EMBL/GenBank/DDBJ databases">
        <title>Paenibacillus sp. strain PR3 16S rRNA gene Genome sequencing and assembly.</title>
        <authorList>
            <person name="Kim J."/>
        </authorList>
    </citation>
    <scope>NUCLEOTIDE SEQUENCE [LARGE SCALE GENOMIC DNA]</scope>
    <source>
        <strain evidence="2 3">PR3</strain>
    </source>
</reference>
<keyword evidence="2" id="KW-0032">Aminotransferase</keyword>
<evidence type="ECO:0000313" key="3">
    <source>
        <dbReference type="Proteomes" id="UP000609346"/>
    </source>
</evidence>
<dbReference type="PIRSF" id="PIRSF000390">
    <property type="entry name" value="PLP_StrS"/>
    <property type="match status" value="1"/>
</dbReference>
<keyword evidence="2" id="KW-0808">Transferase</keyword>
<dbReference type="PANTHER" id="PTHR30244">
    <property type="entry name" value="TRANSAMINASE"/>
    <property type="match status" value="1"/>
</dbReference>
<dbReference type="Gene3D" id="3.90.1150.10">
    <property type="entry name" value="Aspartate Aminotransferase, domain 1"/>
    <property type="match status" value="1"/>
</dbReference>
<organism evidence="2 3">
    <name type="scientific">Paenibacillus terricola</name>
    <dbReference type="NCBI Taxonomy" id="2763503"/>
    <lineage>
        <taxon>Bacteria</taxon>
        <taxon>Bacillati</taxon>
        <taxon>Bacillota</taxon>
        <taxon>Bacilli</taxon>
        <taxon>Bacillales</taxon>
        <taxon>Paenibacillaceae</taxon>
        <taxon>Paenibacillus</taxon>
    </lineage>
</organism>
<dbReference type="Gene3D" id="3.40.640.10">
    <property type="entry name" value="Type I PLP-dependent aspartate aminotransferase-like (Major domain)"/>
    <property type="match status" value="1"/>
</dbReference>
<dbReference type="InterPro" id="IPR015424">
    <property type="entry name" value="PyrdxlP-dep_Trfase"/>
</dbReference>
<protein>
    <submittedName>
        <fullName evidence="2">LegC family aminotransferase</fullName>
    </submittedName>
</protein>
<keyword evidence="1" id="KW-0663">Pyridoxal phosphate</keyword>
<dbReference type="EMBL" id="JACXZA010000004">
    <property type="protein sequence ID" value="MBD3920696.1"/>
    <property type="molecule type" value="Genomic_DNA"/>
</dbReference>
<dbReference type="PANTHER" id="PTHR30244:SF30">
    <property type="entry name" value="BLR5990 PROTEIN"/>
    <property type="match status" value="1"/>
</dbReference>
<dbReference type="GO" id="GO:0008483">
    <property type="term" value="F:transaminase activity"/>
    <property type="evidence" value="ECO:0007669"/>
    <property type="project" value="UniProtKB-KW"/>
</dbReference>
<name>A0ABR8MXK4_9BACL</name>
<evidence type="ECO:0000256" key="1">
    <source>
        <dbReference type="RuleBase" id="RU004508"/>
    </source>
</evidence>
<dbReference type="InterPro" id="IPR015422">
    <property type="entry name" value="PyrdxlP-dep_Trfase_small"/>
</dbReference>
<evidence type="ECO:0000313" key="2">
    <source>
        <dbReference type="EMBL" id="MBD3920696.1"/>
    </source>
</evidence>
<dbReference type="CDD" id="cd00616">
    <property type="entry name" value="AHBA_syn"/>
    <property type="match status" value="1"/>
</dbReference>
<dbReference type="InterPro" id="IPR026385">
    <property type="entry name" value="LegC-like"/>
</dbReference>
<dbReference type="InterPro" id="IPR015421">
    <property type="entry name" value="PyrdxlP-dep_Trfase_major"/>
</dbReference>
<comment type="similarity">
    <text evidence="1">Belongs to the DegT/DnrJ/EryC1 family.</text>
</comment>
<dbReference type="RefSeq" id="WP_191204973.1">
    <property type="nucleotide sequence ID" value="NZ_JACXZA010000004.1"/>
</dbReference>
<keyword evidence="3" id="KW-1185">Reference proteome</keyword>
<dbReference type="InterPro" id="IPR000653">
    <property type="entry name" value="DegT/StrS_aminotransferase"/>
</dbReference>
<proteinExistence type="inferred from homology"/>
<comment type="caution">
    <text evidence="2">The sequence shown here is derived from an EMBL/GenBank/DDBJ whole genome shotgun (WGS) entry which is preliminary data.</text>
</comment>
<sequence length="391" mass="43003">MNELQLPSRIVEALQQALPDNQGFISLHEPTFRGNEWNYVKECLDTGWVSSAGKYVEDFELKLAEYTGSPYAIVVSNGTSALHVCLMLAGVQANDEVLMPSLTFVATANAVSYCGAVPHFIDVSPVTMGVDPIALDHYLQDIAVYKDDGAVYNKQTGRRIAAIVPMHTFGHPVDLDPLMEVCERYRITLVEDAAESIGSYYKGKHTGTFGKLGAVSFNGNKIITTGGGGAILTSDETLAKAAKHLTTTAKLPHRWEFHHDQIGYNYRMPNLNAALGCAQLERLPIMLEQKRTLVNKYAAIFESILGVSLFMEPSFASSNYWLNAIVLDEPSFELRDQILEVVNNAGLMTRPIWTPMHELPMFKDCPSMQLPVTNRLAASVINIPSSASLCS</sequence>
<gene>
    <name evidence="2" type="ORF">H8B09_18165</name>
</gene>
<accession>A0ABR8MXK4</accession>
<dbReference type="Proteomes" id="UP000609346">
    <property type="component" value="Unassembled WGS sequence"/>
</dbReference>